<dbReference type="Gene3D" id="3.30.1240.10">
    <property type="match status" value="1"/>
</dbReference>
<protein>
    <submittedName>
        <fullName evidence="1">Sugar-phosphatase</fullName>
        <ecNumber evidence="1">3.1.3.23</ecNumber>
    </submittedName>
</protein>
<dbReference type="PANTHER" id="PTHR10000:SF8">
    <property type="entry name" value="HAD SUPERFAMILY HYDROLASE-LIKE, TYPE 3"/>
    <property type="match status" value="1"/>
</dbReference>
<gene>
    <name evidence="1" type="ORF">E5983_03700</name>
</gene>
<dbReference type="PANTHER" id="PTHR10000">
    <property type="entry name" value="PHOSPHOSERINE PHOSPHATASE"/>
    <property type="match status" value="1"/>
</dbReference>
<dbReference type="InterPro" id="IPR006379">
    <property type="entry name" value="HAD-SF_hydro_IIB"/>
</dbReference>
<name>A0A7X3G7V3_9STRE</name>
<dbReference type="InterPro" id="IPR023214">
    <property type="entry name" value="HAD_sf"/>
</dbReference>
<dbReference type="Pfam" id="PF08282">
    <property type="entry name" value="Hydrolase_3"/>
    <property type="match status" value="1"/>
</dbReference>
<dbReference type="Gene3D" id="3.40.50.1000">
    <property type="entry name" value="HAD superfamily/HAD-like"/>
    <property type="match status" value="1"/>
</dbReference>
<dbReference type="Proteomes" id="UP000461595">
    <property type="component" value="Unassembled WGS sequence"/>
</dbReference>
<dbReference type="NCBIfam" id="NF007806">
    <property type="entry name" value="PRK10513.1"/>
    <property type="match status" value="1"/>
</dbReference>
<accession>A0A7X3G7V3</accession>
<dbReference type="SFLD" id="SFLDG01144">
    <property type="entry name" value="C2.B.4:_PGP_Like"/>
    <property type="match status" value="1"/>
</dbReference>
<dbReference type="RefSeq" id="WP_160332567.1">
    <property type="nucleotide sequence ID" value="NZ_WSRS01000022.1"/>
</dbReference>
<evidence type="ECO:0000313" key="2">
    <source>
        <dbReference type="Proteomes" id="UP000461595"/>
    </source>
</evidence>
<keyword evidence="1" id="KW-0378">Hydrolase</keyword>
<proteinExistence type="predicted"/>
<organism evidence="1 2">
    <name type="scientific">Streptococcus danieliae</name>
    <dbReference type="NCBI Taxonomy" id="747656"/>
    <lineage>
        <taxon>Bacteria</taxon>
        <taxon>Bacillati</taxon>
        <taxon>Bacillota</taxon>
        <taxon>Bacilli</taxon>
        <taxon>Lactobacillales</taxon>
        <taxon>Streptococcaceae</taxon>
        <taxon>Streptococcus</taxon>
    </lineage>
</organism>
<dbReference type="GO" id="GO:0005829">
    <property type="term" value="C:cytosol"/>
    <property type="evidence" value="ECO:0007669"/>
    <property type="project" value="TreeGrafter"/>
</dbReference>
<dbReference type="NCBIfam" id="TIGR01484">
    <property type="entry name" value="HAD-SF-IIB"/>
    <property type="match status" value="1"/>
</dbReference>
<dbReference type="PROSITE" id="PS01228">
    <property type="entry name" value="COF_1"/>
    <property type="match status" value="1"/>
</dbReference>
<dbReference type="EMBL" id="WSRS01000022">
    <property type="protein sequence ID" value="MVX58754.1"/>
    <property type="molecule type" value="Genomic_DNA"/>
</dbReference>
<dbReference type="SUPFAM" id="SSF56784">
    <property type="entry name" value="HAD-like"/>
    <property type="match status" value="1"/>
</dbReference>
<comment type="caution">
    <text evidence="1">The sequence shown here is derived from an EMBL/GenBank/DDBJ whole genome shotgun (WGS) entry which is preliminary data.</text>
</comment>
<dbReference type="GO" id="GO:0000287">
    <property type="term" value="F:magnesium ion binding"/>
    <property type="evidence" value="ECO:0007669"/>
    <property type="project" value="TreeGrafter"/>
</dbReference>
<dbReference type="InterPro" id="IPR000150">
    <property type="entry name" value="Cof"/>
</dbReference>
<sequence>MTIKLVAVDIDGTLLTPDKKITPEVKAAVREASQFGVQVVIATGRPVAGVYHLLEELELNKPGHYVITFNGALVQDAATGQELVKDILSYQDYLDIEYYSRLLGVHMHSITKEGIFTANRNIGKYTVHESQLVNMPIFYRTPEEMADKEIIKTMYIDEPEILDAAIAKLPAEFYERFTIVKSTPFYLEILKKSANKGRAIQQLAQELGLTMAQAMAIGDEENDLAMLEVVDHPVVMENGNPKVKKIAKHITKSNQESGVAYALKTWVLND</sequence>
<dbReference type="AlphaFoldDB" id="A0A7X3G7V3"/>
<dbReference type="SFLD" id="SFLDG01140">
    <property type="entry name" value="C2.B:_Phosphomannomutase_and_P"/>
    <property type="match status" value="1"/>
</dbReference>
<dbReference type="NCBIfam" id="TIGR00099">
    <property type="entry name" value="Cof-subfamily"/>
    <property type="match status" value="1"/>
</dbReference>
<dbReference type="SFLD" id="SFLDS00003">
    <property type="entry name" value="Haloacid_Dehalogenase"/>
    <property type="match status" value="1"/>
</dbReference>
<dbReference type="CDD" id="cd07516">
    <property type="entry name" value="HAD_Pase"/>
    <property type="match status" value="1"/>
</dbReference>
<evidence type="ECO:0000313" key="1">
    <source>
        <dbReference type="EMBL" id="MVX58754.1"/>
    </source>
</evidence>
<reference evidence="1 2" key="1">
    <citation type="submission" date="2019-12" db="EMBL/GenBank/DDBJ databases">
        <title>Microbes associate with the intestines of laboratory mice.</title>
        <authorList>
            <person name="Navarre W."/>
            <person name="Wong E."/>
        </authorList>
    </citation>
    <scope>NUCLEOTIDE SEQUENCE [LARGE SCALE GENOMIC DNA]</scope>
    <source>
        <strain evidence="1 2">NM51_B2-22</strain>
    </source>
</reference>
<dbReference type="InterPro" id="IPR036412">
    <property type="entry name" value="HAD-like_sf"/>
</dbReference>
<dbReference type="OrthoDB" id="9790031at2"/>
<dbReference type="GO" id="GO:0050308">
    <property type="term" value="F:sugar-phosphatase activity"/>
    <property type="evidence" value="ECO:0007669"/>
    <property type="project" value="UniProtKB-EC"/>
</dbReference>
<dbReference type="EC" id="3.1.3.23" evidence="1"/>